<gene>
    <name evidence="1" type="ORF">Cvel_21332</name>
</gene>
<sequence length="188" mass="20879">MPAGGFLLAPDPYARWNEGEREVRGHHTDMIQEGRRKYGRDLDITAYATGHDPCFLGICGKNYTGKPYGNDSSAAQTVLAGPAFWKRTAFKPDLEETLSLTQKKGSSSGGAPTFPTLSVPPATINIKEFVDTFDKSYRPDLQPGERINFFNTLPHKYTAAGETKWNVDTKGHRSSKHEVAFMANVIRR</sequence>
<dbReference type="AlphaFoldDB" id="A0A0G4GCN9"/>
<organism evidence="1">
    <name type="scientific">Chromera velia CCMP2878</name>
    <dbReference type="NCBI Taxonomy" id="1169474"/>
    <lineage>
        <taxon>Eukaryota</taxon>
        <taxon>Sar</taxon>
        <taxon>Alveolata</taxon>
        <taxon>Colpodellida</taxon>
        <taxon>Chromeraceae</taxon>
        <taxon>Chromera</taxon>
    </lineage>
</organism>
<proteinExistence type="predicted"/>
<dbReference type="VEuPathDB" id="CryptoDB:Cvel_21332"/>
<accession>A0A0G4GCN9</accession>
<name>A0A0G4GCN9_9ALVE</name>
<reference evidence="1" key="1">
    <citation type="submission" date="2014-11" db="EMBL/GenBank/DDBJ databases">
        <authorList>
            <person name="Otto D Thomas"/>
            <person name="Naeem Raeece"/>
        </authorList>
    </citation>
    <scope>NUCLEOTIDE SEQUENCE</scope>
</reference>
<protein>
    <submittedName>
        <fullName evidence="1">Uncharacterized protein</fullName>
    </submittedName>
</protein>
<dbReference type="EMBL" id="CDMZ01001091">
    <property type="protein sequence ID" value="CEM27043.1"/>
    <property type="molecule type" value="Genomic_DNA"/>
</dbReference>
<evidence type="ECO:0000313" key="1">
    <source>
        <dbReference type="EMBL" id="CEM27043.1"/>
    </source>
</evidence>